<sequence>MSYLANLSPELCRSIASYLHSSHILELCATSKSCHAKFEPELYRDIRWTYFHSQKATSKPIHQLLSKILRRPQISGWVQKFAVNETGFGPKPRVGKVFSSAELTLLRSLLLDASIPDIDGWIDELREGSLETIIATILSQFREVRSLTLDVFFRHDDDCAYLTDEQSRISQLFEHSVLAPEGLPINRFLHLKDLSWPSEAFPGPHCFLRRSELPTVMPAMFLPAIESAALKVDQPGTTQHDILDRIQEVAQSSRLEVLKLRHSSINDRTLARILTFTPALKILDIEFDRDMSCLDDTAAPGFHGTSLQASLATCLSSLESLRILCHINDPLLEVPWSSFFTCPLGSLAAFEHLVNLEISLTLLLGSDHISSERLAEALPQSLMHLGIREDGYGVASVDTTNEAIRDFPAQADPMMPFLKTVSVFLDPERWGEERITQMRDIYAPTRFDFTVHHIQWEANGEEFD</sequence>
<evidence type="ECO:0000313" key="2">
    <source>
        <dbReference type="Proteomes" id="UP000572754"/>
    </source>
</evidence>
<evidence type="ECO:0000313" key="1">
    <source>
        <dbReference type="EMBL" id="KAF5672616.1"/>
    </source>
</evidence>
<organism evidence="1 2">
    <name type="scientific">Fusarium circinatum</name>
    <name type="common">Pitch canker fungus</name>
    <name type="synonym">Gibberella circinata</name>
    <dbReference type="NCBI Taxonomy" id="48490"/>
    <lineage>
        <taxon>Eukaryota</taxon>
        <taxon>Fungi</taxon>
        <taxon>Dikarya</taxon>
        <taxon>Ascomycota</taxon>
        <taxon>Pezizomycotina</taxon>
        <taxon>Sordariomycetes</taxon>
        <taxon>Hypocreomycetidae</taxon>
        <taxon>Hypocreales</taxon>
        <taxon>Nectriaceae</taxon>
        <taxon>Fusarium</taxon>
        <taxon>Fusarium fujikuroi species complex</taxon>
    </lineage>
</organism>
<protein>
    <recommendedName>
        <fullName evidence="3">F-box domain-containing protein</fullName>
    </recommendedName>
</protein>
<dbReference type="EMBL" id="JAAQPE010000274">
    <property type="protein sequence ID" value="KAF5672616.1"/>
    <property type="molecule type" value="Genomic_DNA"/>
</dbReference>
<accession>A0A8H5WUH7</accession>
<reference evidence="1 2" key="2">
    <citation type="submission" date="2020-05" db="EMBL/GenBank/DDBJ databases">
        <title>Identification and distribution of gene clusters putatively required for synthesis of sphingolipid metabolism inhibitors in phylogenetically diverse species of the filamentous fungus Fusarium.</title>
        <authorList>
            <person name="Kim H.-S."/>
            <person name="Busman M."/>
            <person name="Brown D.W."/>
            <person name="Divon H."/>
            <person name="Uhlig S."/>
            <person name="Proctor R.H."/>
        </authorList>
    </citation>
    <scope>NUCLEOTIDE SEQUENCE [LARGE SCALE GENOMIC DNA]</scope>
    <source>
        <strain evidence="1 2">NRRL 25331</strain>
    </source>
</reference>
<dbReference type="AlphaFoldDB" id="A0A8H5WUH7"/>
<gene>
    <name evidence="1" type="ORF">FCIRC_8319</name>
</gene>
<reference evidence="2" key="1">
    <citation type="journal article" date="2020" name="BMC Genomics">
        <title>Correction to: Identification and distribution of gene clusters required for synthesis of sphingolipid metabolism inhibitors in diverse species of the filamentous fungus Fusarium.</title>
        <authorList>
            <person name="Kim H.S."/>
            <person name="Lohmar J.M."/>
            <person name="Busman M."/>
            <person name="Brown D.W."/>
            <person name="Naumann T.A."/>
            <person name="Divon H.H."/>
            <person name="Lysoe E."/>
            <person name="Uhlig S."/>
            <person name="Proctor R.H."/>
        </authorList>
    </citation>
    <scope>NUCLEOTIDE SEQUENCE [LARGE SCALE GENOMIC DNA]</scope>
    <source>
        <strain evidence="2">NRRL 25331</strain>
    </source>
</reference>
<comment type="caution">
    <text evidence="1">The sequence shown here is derived from an EMBL/GenBank/DDBJ whole genome shotgun (WGS) entry which is preliminary data.</text>
</comment>
<name>A0A8H5WUH7_FUSCI</name>
<proteinExistence type="predicted"/>
<evidence type="ECO:0008006" key="3">
    <source>
        <dbReference type="Google" id="ProtNLM"/>
    </source>
</evidence>
<dbReference type="Proteomes" id="UP000572754">
    <property type="component" value="Unassembled WGS sequence"/>
</dbReference>
<keyword evidence="2" id="KW-1185">Reference proteome</keyword>
<dbReference type="Gene3D" id="3.80.10.10">
    <property type="entry name" value="Ribonuclease Inhibitor"/>
    <property type="match status" value="1"/>
</dbReference>
<dbReference type="InterPro" id="IPR032675">
    <property type="entry name" value="LRR_dom_sf"/>
</dbReference>